<accession>A0AA40K7Z5</accession>
<evidence type="ECO:0000313" key="2">
    <source>
        <dbReference type="EMBL" id="KAK0749175.1"/>
    </source>
</evidence>
<sequence length="329" mass="36603">MLGGWVRWLAGMDEPKDNQAVTVDSDSEIDSEDDANSQINQEDSVSTNTPREDYVPTYADVVVVKCLLRVPHGYSLPTEIVDIIADHAGYWAHTTSEVKFGDDIHTMKAITQYVEDELLLRTPPLGFPHWPLETTAQLQGATILTHPPTPQPPGEPFPPEAFQTLIGSPILAHPCRKIVFTTRSRDQGWGGFRPRALVPEKPPLLFQRRGPPTLDLHDLCTQQPPVTATETIFHHELHPVEGFLVQRNQTATDEVREHRVVWSWTDAVDPGDEAGALALAEAGRGKGTGDGVFVRELRLGDVVTVWGKSRFPGWVNYVESVKVEVYWAV</sequence>
<evidence type="ECO:0000256" key="1">
    <source>
        <dbReference type="SAM" id="MobiDB-lite"/>
    </source>
</evidence>
<gene>
    <name evidence="2" type="ORF">B0T18DRAFT_405957</name>
</gene>
<feature type="compositionally biased region" description="Acidic residues" evidence="1">
    <location>
        <begin position="25"/>
        <end position="35"/>
    </location>
</feature>
<organism evidence="2 3">
    <name type="scientific">Schizothecium vesticola</name>
    <dbReference type="NCBI Taxonomy" id="314040"/>
    <lineage>
        <taxon>Eukaryota</taxon>
        <taxon>Fungi</taxon>
        <taxon>Dikarya</taxon>
        <taxon>Ascomycota</taxon>
        <taxon>Pezizomycotina</taxon>
        <taxon>Sordariomycetes</taxon>
        <taxon>Sordariomycetidae</taxon>
        <taxon>Sordariales</taxon>
        <taxon>Schizotheciaceae</taxon>
        <taxon>Schizothecium</taxon>
    </lineage>
</organism>
<dbReference type="EMBL" id="JAUKUD010000003">
    <property type="protein sequence ID" value="KAK0749175.1"/>
    <property type="molecule type" value="Genomic_DNA"/>
</dbReference>
<dbReference type="Proteomes" id="UP001172155">
    <property type="component" value="Unassembled WGS sequence"/>
</dbReference>
<protein>
    <submittedName>
        <fullName evidence="2">Uncharacterized protein</fullName>
    </submittedName>
</protein>
<comment type="caution">
    <text evidence="2">The sequence shown here is derived from an EMBL/GenBank/DDBJ whole genome shotgun (WGS) entry which is preliminary data.</text>
</comment>
<reference evidence="2" key="1">
    <citation type="submission" date="2023-06" db="EMBL/GenBank/DDBJ databases">
        <title>Genome-scale phylogeny and comparative genomics of the fungal order Sordariales.</title>
        <authorList>
            <consortium name="Lawrence Berkeley National Laboratory"/>
            <person name="Hensen N."/>
            <person name="Bonometti L."/>
            <person name="Westerberg I."/>
            <person name="Brannstrom I.O."/>
            <person name="Guillou S."/>
            <person name="Cros-Aarteil S."/>
            <person name="Calhoun S."/>
            <person name="Haridas S."/>
            <person name="Kuo A."/>
            <person name="Mondo S."/>
            <person name="Pangilinan J."/>
            <person name="Riley R."/>
            <person name="LaButti K."/>
            <person name="Andreopoulos B."/>
            <person name="Lipzen A."/>
            <person name="Chen C."/>
            <person name="Yanf M."/>
            <person name="Daum C."/>
            <person name="Ng V."/>
            <person name="Clum A."/>
            <person name="Steindorff A."/>
            <person name="Ohm R."/>
            <person name="Martin F."/>
            <person name="Silar P."/>
            <person name="Natvig D."/>
            <person name="Lalanne C."/>
            <person name="Gautier V."/>
            <person name="Ament-velasquez S.L."/>
            <person name="Kruys A."/>
            <person name="Hutchinson M.I."/>
            <person name="Powell A.J."/>
            <person name="Barry K."/>
            <person name="Miller A.N."/>
            <person name="Grigoriev I.V."/>
            <person name="Debuchy R."/>
            <person name="Gladieux P."/>
            <person name="Thoren M.H."/>
            <person name="Johannesson H."/>
        </authorList>
    </citation>
    <scope>NUCLEOTIDE SEQUENCE</scope>
    <source>
        <strain evidence="2">SMH3187-1</strain>
    </source>
</reference>
<feature type="compositionally biased region" description="Polar residues" evidence="1">
    <location>
        <begin position="36"/>
        <end position="49"/>
    </location>
</feature>
<dbReference type="AlphaFoldDB" id="A0AA40K7Z5"/>
<evidence type="ECO:0000313" key="3">
    <source>
        <dbReference type="Proteomes" id="UP001172155"/>
    </source>
</evidence>
<feature type="region of interest" description="Disordered" evidence="1">
    <location>
        <begin position="16"/>
        <end position="52"/>
    </location>
</feature>
<name>A0AA40K7Z5_9PEZI</name>
<keyword evidence="3" id="KW-1185">Reference proteome</keyword>
<proteinExistence type="predicted"/>